<evidence type="ECO:0000313" key="4">
    <source>
        <dbReference type="Proteomes" id="UP000054408"/>
    </source>
</evidence>
<feature type="coiled-coil region" evidence="1">
    <location>
        <begin position="217"/>
        <end position="251"/>
    </location>
</feature>
<dbReference type="Proteomes" id="UP000054408">
    <property type="component" value="Unassembled WGS sequence"/>
</dbReference>
<gene>
    <name evidence="3" type="ORF">AMSG_08246</name>
</gene>
<feature type="region of interest" description="Disordered" evidence="2">
    <location>
        <begin position="1"/>
        <end position="67"/>
    </location>
</feature>
<feature type="coiled-coil region" evidence="1">
    <location>
        <begin position="92"/>
        <end position="192"/>
    </location>
</feature>
<protein>
    <submittedName>
        <fullName evidence="3">Uncharacterized protein</fullName>
    </submittedName>
</protein>
<accession>A0A0L0DHZ5</accession>
<evidence type="ECO:0000256" key="2">
    <source>
        <dbReference type="SAM" id="MobiDB-lite"/>
    </source>
</evidence>
<sequence length="502" mass="53989">MHGRGRDEASYGQVSGARGNGRAYGAEPPQLAPPHPERAGGRWQSDASDGYYGPADGEAWEDEPLARPGERREPAYVLAAMQSEHSAAVAEAQGLAQANERLRGEIHALRLRVDEELERAAVIPRLEGQIKALNATVARLNEEAAAAASRDADADAARASLERKYYSATSELERARSRLAELEQKAAAAEAAETRHGRTQALVHELRAKVADNGSEIAELRARNAAAERAKEAAQREIQVLHGKVSDAQSRLDAALADVSHAHNHAASLEQALLTARLEADAKAARVEELEGLRGVLEDQVVSAENEKRAMRESYDAQLRAQAAQVLKLRHEAQVTADDSAASAATNAGAEQRMEASAGAEVYQLEAALRHKELELEQVIAMMRDLTHESKAQITALRNDNANLQSLLSATQAGARSPVRDSLSSPVRAKMEALGTSSMTALVESLVAENDSLATDLDAMQRVVANQKLRISMLMHSQQLDSERSMLAVGAVQQSPAKVMHG</sequence>
<dbReference type="GeneID" id="25566976"/>
<keyword evidence="1" id="KW-0175">Coiled coil</keyword>
<dbReference type="EMBL" id="GL349471">
    <property type="protein sequence ID" value="KNC51994.1"/>
    <property type="molecule type" value="Genomic_DNA"/>
</dbReference>
<dbReference type="RefSeq" id="XP_013755578.1">
    <property type="nucleotide sequence ID" value="XM_013900124.1"/>
</dbReference>
<dbReference type="AlphaFoldDB" id="A0A0L0DHZ5"/>
<proteinExistence type="predicted"/>
<evidence type="ECO:0000313" key="3">
    <source>
        <dbReference type="EMBL" id="KNC51994.1"/>
    </source>
</evidence>
<organism evidence="3 4">
    <name type="scientific">Thecamonas trahens ATCC 50062</name>
    <dbReference type="NCBI Taxonomy" id="461836"/>
    <lineage>
        <taxon>Eukaryota</taxon>
        <taxon>Apusozoa</taxon>
        <taxon>Apusomonadida</taxon>
        <taxon>Apusomonadidae</taxon>
        <taxon>Thecamonas</taxon>
    </lineage>
</organism>
<evidence type="ECO:0000256" key="1">
    <source>
        <dbReference type="SAM" id="Coils"/>
    </source>
</evidence>
<name>A0A0L0DHZ5_THETB</name>
<keyword evidence="4" id="KW-1185">Reference proteome</keyword>
<dbReference type="PANTHER" id="PTHR43941">
    <property type="entry name" value="STRUCTURAL MAINTENANCE OF CHROMOSOMES PROTEIN 2"/>
    <property type="match status" value="1"/>
</dbReference>
<reference evidence="3 4" key="1">
    <citation type="submission" date="2010-05" db="EMBL/GenBank/DDBJ databases">
        <title>The Genome Sequence of Thecamonas trahens ATCC 50062.</title>
        <authorList>
            <consortium name="The Broad Institute Genome Sequencing Platform"/>
            <person name="Russ C."/>
            <person name="Cuomo C."/>
            <person name="Shea T."/>
            <person name="Young S.K."/>
            <person name="Zeng Q."/>
            <person name="Koehrsen M."/>
            <person name="Haas B."/>
            <person name="Borodovsky M."/>
            <person name="Guigo R."/>
            <person name="Alvarado L."/>
            <person name="Berlin A."/>
            <person name="Bochicchio J."/>
            <person name="Borenstein D."/>
            <person name="Chapman S."/>
            <person name="Chen Z."/>
            <person name="Freedman E."/>
            <person name="Gellesch M."/>
            <person name="Goldberg J."/>
            <person name="Griggs A."/>
            <person name="Gujja S."/>
            <person name="Heilman E."/>
            <person name="Heiman D."/>
            <person name="Hepburn T."/>
            <person name="Howarth C."/>
            <person name="Jen D."/>
            <person name="Larson L."/>
            <person name="Mehta T."/>
            <person name="Park D."/>
            <person name="Pearson M."/>
            <person name="Roberts A."/>
            <person name="Saif S."/>
            <person name="Shenoy N."/>
            <person name="Sisk P."/>
            <person name="Stolte C."/>
            <person name="Sykes S."/>
            <person name="Thomson T."/>
            <person name="Walk T."/>
            <person name="White J."/>
            <person name="Yandava C."/>
            <person name="Burger G."/>
            <person name="Gray M.W."/>
            <person name="Holland P.W.H."/>
            <person name="King N."/>
            <person name="Lang F.B.F."/>
            <person name="Roger A.J."/>
            <person name="Ruiz-Trillo I."/>
            <person name="Lander E."/>
            <person name="Nusbaum C."/>
        </authorList>
    </citation>
    <scope>NUCLEOTIDE SEQUENCE [LARGE SCALE GENOMIC DNA]</scope>
    <source>
        <strain evidence="3 4">ATCC 50062</strain>
    </source>
</reference>
<dbReference type="PANTHER" id="PTHR43941:SF1">
    <property type="entry name" value="STRUCTURAL MAINTENANCE OF CHROMOSOMES PROTEIN 2"/>
    <property type="match status" value="1"/>
</dbReference>